<proteinExistence type="predicted"/>
<evidence type="ECO:0000313" key="2">
    <source>
        <dbReference type="Proteomes" id="UP000008229"/>
    </source>
</evidence>
<dbReference type="Proteomes" id="UP000008229">
    <property type="component" value="Chromosome"/>
</dbReference>
<gene>
    <name evidence="1" type="ordered locus">Cwoe_0257</name>
</gene>
<dbReference type="InterPro" id="IPR032568">
    <property type="entry name" value="DUF4926"/>
</dbReference>
<dbReference type="KEGG" id="cwo:Cwoe_0257"/>
<dbReference type="EMBL" id="CP001854">
    <property type="protein sequence ID" value="ADB48693.1"/>
    <property type="molecule type" value="Genomic_DNA"/>
</dbReference>
<protein>
    <recommendedName>
        <fullName evidence="3">DUF4926 domain-containing protein</fullName>
    </recommendedName>
</protein>
<dbReference type="AlphaFoldDB" id="D3F620"/>
<reference evidence="2" key="2">
    <citation type="submission" date="2010-01" db="EMBL/GenBank/DDBJ databases">
        <title>The complete genome of Conexibacter woesei DSM 14684.</title>
        <authorList>
            <consortium name="US DOE Joint Genome Institute (JGI-PGF)"/>
            <person name="Lucas S."/>
            <person name="Copeland A."/>
            <person name="Lapidus A."/>
            <person name="Glavina del Rio T."/>
            <person name="Dalin E."/>
            <person name="Tice H."/>
            <person name="Bruce D."/>
            <person name="Goodwin L."/>
            <person name="Pitluck S."/>
            <person name="Kyrpides N."/>
            <person name="Mavromatis K."/>
            <person name="Ivanova N."/>
            <person name="Mikhailova N."/>
            <person name="Chertkov O."/>
            <person name="Brettin T."/>
            <person name="Detter J.C."/>
            <person name="Han C."/>
            <person name="Larimer F."/>
            <person name="Land M."/>
            <person name="Hauser L."/>
            <person name="Markowitz V."/>
            <person name="Cheng J.-F."/>
            <person name="Hugenholtz P."/>
            <person name="Woyke T."/>
            <person name="Wu D."/>
            <person name="Pukall R."/>
            <person name="Steenblock K."/>
            <person name="Schneider S."/>
            <person name="Klenk H.-P."/>
            <person name="Eisen J.A."/>
        </authorList>
    </citation>
    <scope>NUCLEOTIDE SEQUENCE [LARGE SCALE GENOMIC DNA]</scope>
    <source>
        <strain evidence="2">DSM 14684 / CIP 108061 / JCM 11494 / NBRC 100937 / ID131577</strain>
    </source>
</reference>
<evidence type="ECO:0000313" key="1">
    <source>
        <dbReference type="EMBL" id="ADB48693.1"/>
    </source>
</evidence>
<dbReference type="Pfam" id="PF16277">
    <property type="entry name" value="DUF4926"/>
    <property type="match status" value="1"/>
</dbReference>
<sequence>MSSVKPKILEHDVVSLDVPMEAFPAGTIGTVVLVHSDEWVLVEVSDERGETIDELFEARSDQLTIVS</sequence>
<dbReference type="STRING" id="469383.Cwoe_0257"/>
<dbReference type="RefSeq" id="WP_012931746.1">
    <property type="nucleotide sequence ID" value="NC_013739.1"/>
</dbReference>
<organism evidence="1 2">
    <name type="scientific">Conexibacter woesei (strain DSM 14684 / CCUG 47730 / CIP 108061 / JCM 11494 / NBRC 100937 / ID131577)</name>
    <dbReference type="NCBI Taxonomy" id="469383"/>
    <lineage>
        <taxon>Bacteria</taxon>
        <taxon>Bacillati</taxon>
        <taxon>Actinomycetota</taxon>
        <taxon>Thermoleophilia</taxon>
        <taxon>Solirubrobacterales</taxon>
        <taxon>Conexibacteraceae</taxon>
        <taxon>Conexibacter</taxon>
    </lineage>
</organism>
<keyword evidence="2" id="KW-1185">Reference proteome</keyword>
<reference evidence="1 2" key="1">
    <citation type="journal article" date="2010" name="Stand. Genomic Sci.">
        <title>Complete genome sequence of Conexibacter woesei type strain (ID131577).</title>
        <authorList>
            <person name="Pukall R."/>
            <person name="Lapidus A."/>
            <person name="Glavina Del Rio T."/>
            <person name="Copeland A."/>
            <person name="Tice H."/>
            <person name="Cheng J.-F."/>
            <person name="Lucas S."/>
            <person name="Chen F."/>
            <person name="Nolan M."/>
            <person name="Bruce D."/>
            <person name="Goodwin L."/>
            <person name="Pitluck S."/>
            <person name="Mavromatis K."/>
            <person name="Ivanova N."/>
            <person name="Ovchinnikova G."/>
            <person name="Pati A."/>
            <person name="Chen A."/>
            <person name="Palaniappan K."/>
            <person name="Land M."/>
            <person name="Hauser L."/>
            <person name="Chang Y.-J."/>
            <person name="Jeffries C.D."/>
            <person name="Chain P."/>
            <person name="Meincke L."/>
            <person name="Sims D."/>
            <person name="Brettin T."/>
            <person name="Detter J.C."/>
            <person name="Rohde M."/>
            <person name="Goeker M."/>
            <person name="Bristow J."/>
            <person name="Eisen J.A."/>
            <person name="Markowitz V."/>
            <person name="Kyrpides N.C."/>
            <person name="Klenk H.-P."/>
            <person name="Hugenholtz P."/>
        </authorList>
    </citation>
    <scope>NUCLEOTIDE SEQUENCE [LARGE SCALE GENOMIC DNA]</scope>
    <source>
        <strain evidence="2">DSM 14684 / CIP 108061 / JCM 11494 / NBRC 100937 / ID131577</strain>
    </source>
</reference>
<evidence type="ECO:0008006" key="3">
    <source>
        <dbReference type="Google" id="ProtNLM"/>
    </source>
</evidence>
<dbReference type="HOGENOM" id="CLU_2805080_0_0_11"/>
<name>D3F620_CONWI</name>
<accession>D3F620</accession>